<feature type="domain" description="Peptidase S8/S53" evidence="4">
    <location>
        <begin position="33"/>
        <end position="138"/>
    </location>
</feature>
<feature type="compositionally biased region" description="Basic and acidic residues" evidence="3">
    <location>
        <begin position="103"/>
        <end position="115"/>
    </location>
</feature>
<dbReference type="InterPro" id="IPR000209">
    <property type="entry name" value="Peptidase_S8/S53_dom"/>
</dbReference>
<dbReference type="OrthoDB" id="999430at2759"/>
<dbReference type="InterPro" id="IPR045051">
    <property type="entry name" value="SBT"/>
</dbReference>
<name>A0A7J9GKK0_9ROSI</name>
<evidence type="ECO:0000259" key="4">
    <source>
        <dbReference type="Pfam" id="PF00082"/>
    </source>
</evidence>
<proteinExistence type="inferred from homology"/>
<keyword evidence="2" id="KW-0732">Signal</keyword>
<evidence type="ECO:0000313" key="6">
    <source>
        <dbReference type="Proteomes" id="UP000593560"/>
    </source>
</evidence>
<dbReference type="Pfam" id="PF00082">
    <property type="entry name" value="Peptidase_S8"/>
    <property type="match status" value="1"/>
</dbReference>
<sequence length="147" mass="15693">LADVRYELHTTRTPEFLRLGNNSALIPTTASTSEVIVGILDTEVWPELKSFDDSELGPVPSGWKGKCEMGQNFSSSSCNKKLIGARYYLQGYEAALGPIDETMESKSPRDNDGHGTHTATTAAGSVVPNANLLGYAFGTARGMASHA</sequence>
<protein>
    <recommendedName>
        <fullName evidence="4">Peptidase S8/S53 domain-containing protein</fullName>
    </recommendedName>
</protein>
<evidence type="ECO:0000256" key="1">
    <source>
        <dbReference type="ARBA" id="ARBA00011073"/>
    </source>
</evidence>
<dbReference type="InterPro" id="IPR036852">
    <property type="entry name" value="Peptidase_S8/S53_dom_sf"/>
</dbReference>
<evidence type="ECO:0000313" key="5">
    <source>
        <dbReference type="EMBL" id="MBA0798031.1"/>
    </source>
</evidence>
<dbReference type="GO" id="GO:0006508">
    <property type="term" value="P:proteolysis"/>
    <property type="evidence" value="ECO:0007669"/>
    <property type="project" value="InterPro"/>
</dbReference>
<keyword evidence="6" id="KW-1185">Reference proteome</keyword>
<dbReference type="Gene3D" id="3.40.50.200">
    <property type="entry name" value="Peptidase S8/S53 domain"/>
    <property type="match status" value="1"/>
</dbReference>
<evidence type="ECO:0000256" key="2">
    <source>
        <dbReference type="ARBA" id="ARBA00022729"/>
    </source>
</evidence>
<accession>A0A7J9GKK0</accession>
<feature type="non-terminal residue" evidence="5">
    <location>
        <position position="1"/>
    </location>
</feature>
<feature type="region of interest" description="Disordered" evidence="3">
    <location>
        <begin position="102"/>
        <end position="123"/>
    </location>
</feature>
<dbReference type="Proteomes" id="UP000593560">
    <property type="component" value="Unassembled WGS sequence"/>
</dbReference>
<comment type="similarity">
    <text evidence="1">Belongs to the peptidase S8 family.</text>
</comment>
<comment type="caution">
    <text evidence="5">The sequence shown here is derived from an EMBL/GenBank/DDBJ whole genome shotgun (WGS) entry which is preliminary data.</text>
</comment>
<dbReference type="SUPFAM" id="SSF52743">
    <property type="entry name" value="Subtilisin-like"/>
    <property type="match status" value="1"/>
</dbReference>
<dbReference type="EMBL" id="JABFAD010000005">
    <property type="protein sequence ID" value="MBA0798031.1"/>
    <property type="molecule type" value="Genomic_DNA"/>
</dbReference>
<dbReference type="AlphaFoldDB" id="A0A7J9GKK0"/>
<dbReference type="GO" id="GO:0004252">
    <property type="term" value="F:serine-type endopeptidase activity"/>
    <property type="evidence" value="ECO:0007669"/>
    <property type="project" value="InterPro"/>
</dbReference>
<gene>
    <name evidence="5" type="ORF">Gohar_008668</name>
</gene>
<evidence type="ECO:0000256" key="3">
    <source>
        <dbReference type="SAM" id="MobiDB-lite"/>
    </source>
</evidence>
<reference evidence="5 6" key="1">
    <citation type="journal article" date="2019" name="Genome Biol. Evol.">
        <title>Insights into the evolution of the New World diploid cottons (Gossypium, subgenus Houzingenia) based on genome sequencing.</title>
        <authorList>
            <person name="Grover C.E."/>
            <person name="Arick M.A. 2nd"/>
            <person name="Thrash A."/>
            <person name="Conover J.L."/>
            <person name="Sanders W.S."/>
            <person name="Peterson D.G."/>
            <person name="Frelichowski J.E."/>
            <person name="Scheffler J.A."/>
            <person name="Scheffler B.E."/>
            <person name="Wendel J.F."/>
        </authorList>
    </citation>
    <scope>NUCLEOTIDE SEQUENCE [LARGE SCALE GENOMIC DNA]</scope>
    <source>
        <strain evidence="5">0</strain>
        <tissue evidence="5">Leaf</tissue>
    </source>
</reference>
<organism evidence="5 6">
    <name type="scientific">Gossypium harknessii</name>
    <dbReference type="NCBI Taxonomy" id="34285"/>
    <lineage>
        <taxon>Eukaryota</taxon>
        <taxon>Viridiplantae</taxon>
        <taxon>Streptophyta</taxon>
        <taxon>Embryophyta</taxon>
        <taxon>Tracheophyta</taxon>
        <taxon>Spermatophyta</taxon>
        <taxon>Magnoliopsida</taxon>
        <taxon>eudicotyledons</taxon>
        <taxon>Gunneridae</taxon>
        <taxon>Pentapetalae</taxon>
        <taxon>rosids</taxon>
        <taxon>malvids</taxon>
        <taxon>Malvales</taxon>
        <taxon>Malvaceae</taxon>
        <taxon>Malvoideae</taxon>
        <taxon>Gossypium</taxon>
    </lineage>
</organism>
<dbReference type="PANTHER" id="PTHR10795">
    <property type="entry name" value="PROPROTEIN CONVERTASE SUBTILISIN/KEXIN"/>
    <property type="match status" value="1"/>
</dbReference>